<feature type="transmembrane region" description="Helical" evidence="8">
    <location>
        <begin position="171"/>
        <end position="194"/>
    </location>
</feature>
<evidence type="ECO:0000256" key="2">
    <source>
        <dbReference type="ARBA" id="ARBA00022448"/>
    </source>
</evidence>
<evidence type="ECO:0000313" key="11">
    <source>
        <dbReference type="Proteomes" id="UP001367676"/>
    </source>
</evidence>
<evidence type="ECO:0000256" key="7">
    <source>
        <dbReference type="ARBA" id="ARBA00023136"/>
    </source>
</evidence>
<feature type="domain" description="Major facilitator superfamily (MFS) profile" evidence="9">
    <location>
        <begin position="79"/>
        <end position="505"/>
    </location>
</feature>
<accession>A0AAN9T8B0</accession>
<dbReference type="PROSITE" id="PS50850">
    <property type="entry name" value="MFS"/>
    <property type="match status" value="1"/>
</dbReference>
<dbReference type="FunFam" id="1.20.1250.20:FF:000218">
    <property type="entry name" value="facilitated trehalose transporter Tret1"/>
    <property type="match status" value="1"/>
</dbReference>
<dbReference type="InterPro" id="IPR036259">
    <property type="entry name" value="MFS_trans_sf"/>
</dbReference>
<dbReference type="SUPFAM" id="SSF103473">
    <property type="entry name" value="MFS general substrate transporter"/>
    <property type="match status" value="1"/>
</dbReference>
<organism evidence="10 11">
    <name type="scientific">Parthenolecanium corni</name>
    <dbReference type="NCBI Taxonomy" id="536013"/>
    <lineage>
        <taxon>Eukaryota</taxon>
        <taxon>Metazoa</taxon>
        <taxon>Ecdysozoa</taxon>
        <taxon>Arthropoda</taxon>
        <taxon>Hexapoda</taxon>
        <taxon>Insecta</taxon>
        <taxon>Pterygota</taxon>
        <taxon>Neoptera</taxon>
        <taxon>Paraneoptera</taxon>
        <taxon>Hemiptera</taxon>
        <taxon>Sternorrhyncha</taxon>
        <taxon>Coccoidea</taxon>
        <taxon>Coccidae</taxon>
        <taxon>Parthenolecanium</taxon>
    </lineage>
</organism>
<feature type="transmembrane region" description="Helical" evidence="8">
    <location>
        <begin position="381"/>
        <end position="401"/>
    </location>
</feature>
<feature type="transmembrane region" description="Helical" evidence="8">
    <location>
        <begin position="483"/>
        <end position="501"/>
    </location>
</feature>
<name>A0AAN9T8B0_9HEMI</name>
<dbReference type="InterPro" id="IPR005828">
    <property type="entry name" value="MFS_sugar_transport-like"/>
</dbReference>
<dbReference type="Pfam" id="PF00083">
    <property type="entry name" value="Sugar_tr"/>
    <property type="match status" value="1"/>
</dbReference>
<feature type="transmembrane region" description="Helical" evidence="8">
    <location>
        <begin position="356"/>
        <end position="374"/>
    </location>
</feature>
<dbReference type="PANTHER" id="PTHR48021:SF1">
    <property type="entry name" value="GH07001P-RELATED"/>
    <property type="match status" value="1"/>
</dbReference>
<evidence type="ECO:0000256" key="4">
    <source>
        <dbReference type="ARBA" id="ARBA00022597"/>
    </source>
</evidence>
<keyword evidence="6 8" id="KW-1133">Transmembrane helix</keyword>
<dbReference type="InterPro" id="IPR020846">
    <property type="entry name" value="MFS_dom"/>
</dbReference>
<evidence type="ECO:0000259" key="9">
    <source>
        <dbReference type="PROSITE" id="PS50850"/>
    </source>
</evidence>
<feature type="transmembrane region" description="Helical" evidence="8">
    <location>
        <begin position="413"/>
        <end position="438"/>
    </location>
</feature>
<sequence>MFMPWVAPCSILKQQIRGTEWVNTIISHEIKKENAHVARTYLRPILSTSINTNKGPKKRPISCEVAIVDNSLFVTVKSSESLINLNEFMTGVGYGWIAPTLVNLQRGDSEFSFSAEDASWLASFHEVSHTIGPLFSAILLDRIGRKNCFIITSFLTFAVWLMNIFTRSISLIYVARIIFGLAISLNDVASSVYLAENCSPNIRGIIGSLLPLCYYAGVFVEYIIATYLTYRTVAIVNTTLAFITLLSIFLLKETPYYLMLKGHHEAAEKNFMWLSGNTLSKADIQKEVDCIKENIQMEKLKKKSYLSLFSSPQNYKTVSVIFIMNLTMVLTGYYSINSYASTVFLPTNTFTANEFTILLGIIQFAAACIAPFIVERFNRRTLVIILFLAMATSHGSTFILFTTEFISRHNIYFPWLLFTFVIMYSVTMAIIYPVVFIIRGELLPISVKAVGGFLTVSVDSLTSFVTIYLFPIITKNYGIEFNFLLYFIAGILGCVHVYWTLPETRGKTLVDIQKSLEEP</sequence>
<evidence type="ECO:0000313" key="10">
    <source>
        <dbReference type="EMBL" id="KAK7573738.1"/>
    </source>
</evidence>
<dbReference type="Proteomes" id="UP001367676">
    <property type="component" value="Unassembled WGS sequence"/>
</dbReference>
<dbReference type="AlphaFoldDB" id="A0AAN9T8B0"/>
<gene>
    <name evidence="10" type="ORF">V9T40_010929</name>
</gene>
<keyword evidence="4" id="KW-0762">Sugar transport</keyword>
<proteinExistence type="predicted"/>
<keyword evidence="2" id="KW-0813">Transport</keyword>
<dbReference type="PROSITE" id="PS00216">
    <property type="entry name" value="SUGAR_TRANSPORT_1"/>
    <property type="match status" value="1"/>
</dbReference>
<dbReference type="PANTHER" id="PTHR48021">
    <property type="match status" value="1"/>
</dbReference>
<evidence type="ECO:0000256" key="3">
    <source>
        <dbReference type="ARBA" id="ARBA00022475"/>
    </source>
</evidence>
<reference evidence="10 11" key="1">
    <citation type="submission" date="2024-03" db="EMBL/GenBank/DDBJ databases">
        <title>Adaptation during the transition from Ophiocordyceps entomopathogen to insect associate is accompanied by gene loss and intensified selection.</title>
        <authorList>
            <person name="Ward C.M."/>
            <person name="Onetto C.A."/>
            <person name="Borneman A.R."/>
        </authorList>
    </citation>
    <scope>NUCLEOTIDE SEQUENCE [LARGE SCALE GENOMIC DNA]</scope>
    <source>
        <strain evidence="10">AWRI1</strain>
        <tissue evidence="10">Single Adult Female</tissue>
    </source>
</reference>
<evidence type="ECO:0000256" key="5">
    <source>
        <dbReference type="ARBA" id="ARBA00022692"/>
    </source>
</evidence>
<evidence type="ECO:0000256" key="1">
    <source>
        <dbReference type="ARBA" id="ARBA00004651"/>
    </source>
</evidence>
<dbReference type="GO" id="GO:0005886">
    <property type="term" value="C:plasma membrane"/>
    <property type="evidence" value="ECO:0007669"/>
    <property type="project" value="UniProtKB-SubCell"/>
</dbReference>
<dbReference type="InterPro" id="IPR050549">
    <property type="entry name" value="MFS_Trehalose_Transporter"/>
</dbReference>
<feature type="transmembrane region" description="Helical" evidence="8">
    <location>
        <begin position="317"/>
        <end position="336"/>
    </location>
</feature>
<keyword evidence="7 8" id="KW-0472">Membrane</keyword>
<protein>
    <recommendedName>
        <fullName evidence="9">Major facilitator superfamily (MFS) profile domain-containing protein</fullName>
    </recommendedName>
</protein>
<dbReference type="GO" id="GO:0022857">
    <property type="term" value="F:transmembrane transporter activity"/>
    <property type="evidence" value="ECO:0007669"/>
    <property type="project" value="InterPro"/>
</dbReference>
<dbReference type="EMBL" id="JBBCAQ010000037">
    <property type="protein sequence ID" value="KAK7573738.1"/>
    <property type="molecule type" value="Genomic_DNA"/>
</dbReference>
<dbReference type="Gene3D" id="1.20.1250.20">
    <property type="entry name" value="MFS general substrate transporter like domains"/>
    <property type="match status" value="1"/>
</dbReference>
<keyword evidence="5 8" id="KW-0812">Transmembrane</keyword>
<dbReference type="InterPro" id="IPR005829">
    <property type="entry name" value="Sugar_transporter_CS"/>
</dbReference>
<keyword evidence="3" id="KW-1003">Cell membrane</keyword>
<comment type="caution">
    <text evidence="10">The sequence shown here is derived from an EMBL/GenBank/DDBJ whole genome shotgun (WGS) entry which is preliminary data.</text>
</comment>
<feature type="transmembrane region" description="Helical" evidence="8">
    <location>
        <begin position="148"/>
        <end position="165"/>
    </location>
</feature>
<comment type="subcellular location">
    <subcellularLocation>
        <location evidence="1">Cell membrane</location>
        <topology evidence="1">Multi-pass membrane protein</topology>
    </subcellularLocation>
</comment>
<feature type="transmembrane region" description="Helical" evidence="8">
    <location>
        <begin position="234"/>
        <end position="251"/>
    </location>
</feature>
<keyword evidence="11" id="KW-1185">Reference proteome</keyword>
<evidence type="ECO:0000256" key="6">
    <source>
        <dbReference type="ARBA" id="ARBA00022989"/>
    </source>
</evidence>
<evidence type="ECO:0000256" key="8">
    <source>
        <dbReference type="SAM" id="Phobius"/>
    </source>
</evidence>
<feature type="transmembrane region" description="Helical" evidence="8">
    <location>
        <begin position="450"/>
        <end position="471"/>
    </location>
</feature>
<feature type="transmembrane region" description="Helical" evidence="8">
    <location>
        <begin position="206"/>
        <end position="228"/>
    </location>
</feature>